<dbReference type="EMBL" id="WNWR01000791">
    <property type="protein sequence ID" value="KAE9969134.1"/>
    <property type="molecule type" value="Genomic_DNA"/>
</dbReference>
<reference evidence="2 5" key="1">
    <citation type="submission" date="2019-07" db="EMBL/GenBank/DDBJ databases">
        <title>Venturia inaequalis Genome Resource.</title>
        <authorList>
            <person name="Lichtner F.J."/>
        </authorList>
    </citation>
    <scope>NUCLEOTIDE SEQUENCE [LARGE SCALE GENOMIC DNA]</scope>
    <source>
        <strain evidence="3 4">120213</strain>
        <strain evidence="2 5">DMI_063113</strain>
    </source>
</reference>
<gene>
    <name evidence="2" type="ORF">EG327_010761</name>
    <name evidence="3" type="ORF">EG328_001089</name>
</gene>
<comment type="caution">
    <text evidence="2">The sequence shown here is derived from an EMBL/GenBank/DDBJ whole genome shotgun (WGS) entry which is preliminary data.</text>
</comment>
<dbReference type="AlphaFoldDB" id="A0A8H3UFF0"/>
<evidence type="ECO:0000313" key="4">
    <source>
        <dbReference type="Proteomes" id="UP000447873"/>
    </source>
</evidence>
<protein>
    <submittedName>
        <fullName evidence="2">Uncharacterized protein</fullName>
    </submittedName>
</protein>
<feature type="region of interest" description="Disordered" evidence="1">
    <location>
        <begin position="123"/>
        <end position="205"/>
    </location>
</feature>
<dbReference type="OrthoDB" id="10539014at2759"/>
<dbReference type="Proteomes" id="UP000490939">
    <property type="component" value="Unassembled WGS sequence"/>
</dbReference>
<evidence type="ECO:0000313" key="5">
    <source>
        <dbReference type="Proteomes" id="UP000490939"/>
    </source>
</evidence>
<feature type="compositionally biased region" description="Low complexity" evidence="1">
    <location>
        <begin position="189"/>
        <end position="205"/>
    </location>
</feature>
<dbReference type="Proteomes" id="UP000447873">
    <property type="component" value="Unassembled WGS sequence"/>
</dbReference>
<name>A0A8H3UFF0_VENIN</name>
<organism evidence="2 5">
    <name type="scientific">Venturia inaequalis</name>
    <name type="common">Apple scab fungus</name>
    <dbReference type="NCBI Taxonomy" id="5025"/>
    <lineage>
        <taxon>Eukaryota</taxon>
        <taxon>Fungi</taxon>
        <taxon>Dikarya</taxon>
        <taxon>Ascomycota</taxon>
        <taxon>Pezizomycotina</taxon>
        <taxon>Dothideomycetes</taxon>
        <taxon>Pleosporomycetidae</taxon>
        <taxon>Venturiales</taxon>
        <taxon>Venturiaceae</taxon>
        <taxon>Venturia</taxon>
    </lineage>
</organism>
<evidence type="ECO:0000256" key="1">
    <source>
        <dbReference type="SAM" id="MobiDB-lite"/>
    </source>
</evidence>
<feature type="compositionally biased region" description="Basic and acidic residues" evidence="1">
    <location>
        <begin position="123"/>
        <end position="144"/>
    </location>
</feature>
<sequence length="205" mass="22997">MPYGRASLYDDEDELPESDDQLIMNVLNGLGIQERPDIDRGTSNCINNISSARSSYTAVDETSPKRCSVAFSEVSDGWTIAFRKSTDDRQKQTSTEKQETKEQVITLRREVQRLRAGVLTEREQERQQIKELKQKLQESQRIESRTASPLHDGPFNHPYTPPSKNDIDTFSLLTSIISEEGPASPSPSSPSALIAPCPAISRMRK</sequence>
<dbReference type="EMBL" id="WNWS01000124">
    <property type="protein sequence ID" value="KAE9979057.1"/>
    <property type="molecule type" value="Genomic_DNA"/>
</dbReference>
<proteinExistence type="predicted"/>
<evidence type="ECO:0000313" key="3">
    <source>
        <dbReference type="EMBL" id="KAE9979057.1"/>
    </source>
</evidence>
<keyword evidence="5" id="KW-1185">Reference proteome</keyword>
<accession>A0A8H3UFF0</accession>
<evidence type="ECO:0000313" key="2">
    <source>
        <dbReference type="EMBL" id="KAE9969134.1"/>
    </source>
</evidence>